<dbReference type="KEGG" id="sus:Acid_2902"/>
<dbReference type="GO" id="GO:0016491">
    <property type="term" value="F:oxidoreductase activity"/>
    <property type="evidence" value="ECO:0007669"/>
    <property type="project" value="InterPro"/>
</dbReference>
<organism evidence="3">
    <name type="scientific">Solibacter usitatus (strain Ellin6076)</name>
    <dbReference type="NCBI Taxonomy" id="234267"/>
    <lineage>
        <taxon>Bacteria</taxon>
        <taxon>Pseudomonadati</taxon>
        <taxon>Acidobacteriota</taxon>
        <taxon>Terriglobia</taxon>
        <taxon>Bryobacterales</taxon>
        <taxon>Solibacteraceae</taxon>
        <taxon>Candidatus Solibacter</taxon>
    </lineage>
</organism>
<dbReference type="OrthoDB" id="9767994at2"/>
<dbReference type="PANTHER" id="PTHR47495:SF3">
    <property type="entry name" value="BLR6219 PROTEIN"/>
    <property type="match status" value="1"/>
</dbReference>
<dbReference type="InterPro" id="IPR000674">
    <property type="entry name" value="Ald_Oxase/Xan_DH_a/b"/>
</dbReference>
<dbReference type="SUPFAM" id="SSF54665">
    <property type="entry name" value="CO dehydrogenase molybdoprotein N-domain-like"/>
    <property type="match status" value="1"/>
</dbReference>
<protein>
    <submittedName>
        <fullName evidence="3">Aldehyde oxidase and xanthine dehydrogenase, molybdopterin binding</fullName>
    </submittedName>
</protein>
<proteinExistence type="predicted"/>
<feature type="domain" description="Aldehyde oxidase/xanthine dehydrogenase a/b hammerhead" evidence="2">
    <location>
        <begin position="230"/>
        <end position="327"/>
    </location>
</feature>
<gene>
    <name evidence="3" type="ordered locus">Acid_2902</name>
</gene>
<evidence type="ECO:0000259" key="2">
    <source>
        <dbReference type="SMART" id="SM01008"/>
    </source>
</evidence>
<dbReference type="SUPFAM" id="SSF56003">
    <property type="entry name" value="Molybdenum cofactor-binding domain"/>
    <property type="match status" value="2"/>
</dbReference>
<dbReference type="SMART" id="SM01008">
    <property type="entry name" value="Ald_Xan_dh_C"/>
    <property type="match status" value="1"/>
</dbReference>
<dbReference type="InterPro" id="IPR037165">
    <property type="entry name" value="AldOxase/xan_DH_Mopterin-bd_sf"/>
</dbReference>
<dbReference type="PANTHER" id="PTHR47495">
    <property type="entry name" value="ALDEHYDE DEHYDROGENASE"/>
    <property type="match status" value="1"/>
</dbReference>
<dbReference type="PROSITE" id="PS51318">
    <property type="entry name" value="TAT"/>
    <property type="match status" value="1"/>
</dbReference>
<dbReference type="InterPro" id="IPR036856">
    <property type="entry name" value="Ald_Oxase/Xan_DH_a/b_sf"/>
</dbReference>
<dbReference type="Pfam" id="PF20256">
    <property type="entry name" value="MoCoBD_2"/>
    <property type="match status" value="2"/>
</dbReference>
<dbReference type="InterPro" id="IPR046867">
    <property type="entry name" value="AldOxase/xan_DH_MoCoBD2"/>
</dbReference>
<feature type="region of interest" description="Disordered" evidence="1">
    <location>
        <begin position="582"/>
        <end position="604"/>
    </location>
</feature>
<dbReference type="Gene3D" id="3.30.365.10">
    <property type="entry name" value="Aldehyde oxidase/xanthine dehydrogenase, molybdopterin binding domain"/>
    <property type="match status" value="4"/>
</dbReference>
<dbReference type="eggNOG" id="COG1529">
    <property type="taxonomic scope" value="Bacteria"/>
</dbReference>
<dbReference type="InterPro" id="IPR012368">
    <property type="entry name" value="OxRdtase_Mopterin-bd_su_IorB"/>
</dbReference>
<dbReference type="InParanoid" id="Q023F8"/>
<dbReference type="STRING" id="234267.Acid_2902"/>
<dbReference type="PIRSF" id="PIRSF036389">
    <property type="entry name" value="IOR_B"/>
    <property type="match status" value="1"/>
</dbReference>
<feature type="compositionally biased region" description="Pro residues" evidence="1">
    <location>
        <begin position="582"/>
        <end position="594"/>
    </location>
</feature>
<evidence type="ECO:0000313" key="3">
    <source>
        <dbReference type="EMBL" id="ABJ83888.1"/>
    </source>
</evidence>
<dbReference type="EMBL" id="CP000473">
    <property type="protein sequence ID" value="ABJ83888.1"/>
    <property type="molecule type" value="Genomic_DNA"/>
</dbReference>
<dbReference type="Pfam" id="PF02738">
    <property type="entry name" value="MoCoBD_1"/>
    <property type="match status" value="1"/>
</dbReference>
<sequence precursor="true">MNRTQGEPMEKINLGRRSILRATALAGGGMMLGLFSRNARAQAPAQGPGRGAPPAPGGGRGGFVRTPLSPANFVSISPDGIASIGSPNTEMGQGSFNLLPMMVAEELDIDWKNVKIVRTGVGPQFGGQFTAGSTATPSNWVPMRQIGGAVRSMLIAAAAQNWGVPAAECSTTPGRVVHTDSNRSAGYGELAAKAATMPVPDFSTLKFKDAKDYKIIGTTTLGGETKDIIRGKATFGIDITVPGMLYAVFEKTPVSRGKVVSANLDAVKAMKGVKHAFIVEGAPVNGNYPNYLFADPGLEAGVAIVAESWWAAQSARKKLQVKWDLGPWALQDSDQTAAKAEELSKQAPARTLRKDGDTDAVFQRTDVRVIQSAYRFPFIAHNTLEPQNATAHYRNGKVEVWSTSQLPQTGRQLVARTLGIPEADVTVHMVRAGGGFGRRCYNDTMAEAAWISKTVGAPVKLLWTREDDLQHDYYRPGGFQYLKAAIDQNGKLAAWHDHFISYGEGNTFISEGGFDAGQFPAGLIRDYQVQASVLPLVLKTGALRAPGSNCSAWVVQSFLDDVAHAAGKDPLALRLELLASAPPPAAPAPGPGGGPPGGGRQGMNPARMRAVLELVAEKSGWGKRQLPPRTALGIASHFSAGGYVAEVAEVTVSADKKIKVNRVWVAADVGSQIVNPGAAEHVVQGAVIDGMSELIQEITLKNGRVVQSNFHQHSVLDLPQAPQIDVHFLKSNNSPGGLGEPPLPPILPAVCNAIFKATGERIHTLPMTKQGYRFA</sequence>
<dbReference type="InterPro" id="IPR008274">
    <property type="entry name" value="AldOxase/xan_DH_MoCoBD1"/>
</dbReference>
<feature type="region of interest" description="Disordered" evidence="1">
    <location>
        <begin position="41"/>
        <end position="64"/>
    </location>
</feature>
<dbReference type="Gene3D" id="3.90.1170.50">
    <property type="entry name" value="Aldehyde oxidase/xanthine dehydrogenase, a/b hammerhead"/>
    <property type="match status" value="1"/>
</dbReference>
<evidence type="ECO:0000256" key="1">
    <source>
        <dbReference type="SAM" id="MobiDB-lite"/>
    </source>
</evidence>
<dbReference type="InterPro" id="IPR006311">
    <property type="entry name" value="TAT_signal"/>
</dbReference>
<name>Q023F8_SOLUE</name>
<dbReference type="AlphaFoldDB" id="Q023F8"/>
<dbReference type="InterPro" id="IPR052516">
    <property type="entry name" value="N-heterocyclic_Hydroxylase"/>
</dbReference>
<dbReference type="HOGENOM" id="CLU_013917_0_1_0"/>
<accession>Q023F8</accession>
<reference evidence="3" key="1">
    <citation type="submission" date="2006-10" db="EMBL/GenBank/DDBJ databases">
        <title>Complete sequence of Solibacter usitatus Ellin6076.</title>
        <authorList>
            <consortium name="US DOE Joint Genome Institute"/>
            <person name="Copeland A."/>
            <person name="Lucas S."/>
            <person name="Lapidus A."/>
            <person name="Barry K."/>
            <person name="Detter J.C."/>
            <person name="Glavina del Rio T."/>
            <person name="Hammon N."/>
            <person name="Israni S."/>
            <person name="Dalin E."/>
            <person name="Tice H."/>
            <person name="Pitluck S."/>
            <person name="Thompson L.S."/>
            <person name="Brettin T."/>
            <person name="Bruce D."/>
            <person name="Han C."/>
            <person name="Tapia R."/>
            <person name="Gilna P."/>
            <person name="Schmutz J."/>
            <person name="Larimer F."/>
            <person name="Land M."/>
            <person name="Hauser L."/>
            <person name="Kyrpides N."/>
            <person name="Mikhailova N."/>
            <person name="Janssen P.H."/>
            <person name="Kuske C.R."/>
            <person name="Richardson P."/>
        </authorList>
    </citation>
    <scope>NUCLEOTIDE SEQUENCE</scope>
    <source>
        <strain evidence="3">Ellin6076</strain>
    </source>
</reference>